<feature type="compositionally biased region" description="Basic and acidic residues" evidence="1">
    <location>
        <begin position="37"/>
        <end position="56"/>
    </location>
</feature>
<proteinExistence type="predicted"/>
<keyword evidence="3" id="KW-1185">Reference proteome</keyword>
<organism evidence="2 3">
    <name type="scientific">Musa troglodytarum</name>
    <name type="common">fe'i banana</name>
    <dbReference type="NCBI Taxonomy" id="320322"/>
    <lineage>
        <taxon>Eukaryota</taxon>
        <taxon>Viridiplantae</taxon>
        <taxon>Streptophyta</taxon>
        <taxon>Embryophyta</taxon>
        <taxon>Tracheophyta</taxon>
        <taxon>Spermatophyta</taxon>
        <taxon>Magnoliopsida</taxon>
        <taxon>Liliopsida</taxon>
        <taxon>Zingiberales</taxon>
        <taxon>Musaceae</taxon>
        <taxon>Musa</taxon>
    </lineage>
</organism>
<evidence type="ECO:0000313" key="2">
    <source>
        <dbReference type="EMBL" id="URE13658.1"/>
    </source>
</evidence>
<protein>
    <submittedName>
        <fullName evidence="2">Uncharacterized protein</fullName>
    </submittedName>
</protein>
<feature type="region of interest" description="Disordered" evidence="1">
    <location>
        <begin position="21"/>
        <end position="56"/>
    </location>
</feature>
<dbReference type="Proteomes" id="UP001055439">
    <property type="component" value="Chromosome 6"/>
</dbReference>
<evidence type="ECO:0000256" key="1">
    <source>
        <dbReference type="SAM" id="MobiDB-lite"/>
    </source>
</evidence>
<dbReference type="AlphaFoldDB" id="A0A9E7KB61"/>
<name>A0A9E7KB61_9LILI</name>
<dbReference type="OrthoDB" id="10582382at2759"/>
<gene>
    <name evidence="2" type="ORF">MUK42_34074</name>
</gene>
<sequence>MVYDVKHGVNFLRSHLWLSAGRSKESVPPTALPHTPRSRESPRTTTTREERKEGRKNCGVCSGVEKVAILDREEIVSLRPAGAWDYHLTLATRRDRIFIG</sequence>
<dbReference type="EMBL" id="CP097508">
    <property type="protein sequence ID" value="URE13658.1"/>
    <property type="molecule type" value="Genomic_DNA"/>
</dbReference>
<evidence type="ECO:0000313" key="3">
    <source>
        <dbReference type="Proteomes" id="UP001055439"/>
    </source>
</evidence>
<reference evidence="2" key="1">
    <citation type="submission" date="2022-05" db="EMBL/GenBank/DDBJ databases">
        <title>The Musa troglodytarum L. genome provides insights into the mechanism of non-climacteric behaviour and enrichment of carotenoids.</title>
        <authorList>
            <person name="Wang J."/>
        </authorList>
    </citation>
    <scope>NUCLEOTIDE SEQUENCE</scope>
    <source>
        <tissue evidence="2">Leaf</tissue>
    </source>
</reference>
<accession>A0A9E7KB61</accession>